<dbReference type="InterPro" id="IPR010488">
    <property type="entry name" value="Zeta_toxin_domain"/>
</dbReference>
<dbReference type="Pfam" id="PF06414">
    <property type="entry name" value="Zeta_toxin"/>
    <property type="match status" value="1"/>
</dbReference>
<dbReference type="SUPFAM" id="SSF52540">
    <property type="entry name" value="P-loop containing nucleoside triphosphate hydrolases"/>
    <property type="match status" value="1"/>
</dbReference>
<sequence>MSKARLFVIGGCNGSGKSSYAKAVTPIGVASFDYDKEFLKVYNAMYDSELRADIAHNKTRQLLKYSVTNSIKLQRDFCYETNFNSTPMHWPEMFRAAGFELNLFFFCLDSVEKAKERVRIRVENGGHFVPDNEIEERYKLGFENLDQQFAQFDFVHLFDSSFYKEEPHHILSAKEGQLIYFSEFPEFLKLLIPTIAKMACENWH</sequence>
<dbReference type="PANTHER" id="PTHR39206">
    <property type="entry name" value="SLL8004 PROTEIN"/>
    <property type="match status" value="1"/>
</dbReference>
<feature type="domain" description="Zeta toxin" evidence="3">
    <location>
        <begin position="6"/>
        <end position="154"/>
    </location>
</feature>
<keyword evidence="2" id="KW-0067">ATP-binding</keyword>
<dbReference type="InterPro" id="IPR027417">
    <property type="entry name" value="P-loop_NTPase"/>
</dbReference>
<accession>A0ABZ0IL73</accession>
<evidence type="ECO:0000256" key="1">
    <source>
        <dbReference type="ARBA" id="ARBA00022741"/>
    </source>
</evidence>
<keyword evidence="1" id="KW-0547">Nucleotide-binding</keyword>
<evidence type="ECO:0000256" key="2">
    <source>
        <dbReference type="ARBA" id="ARBA00022840"/>
    </source>
</evidence>
<evidence type="ECO:0000313" key="5">
    <source>
        <dbReference type="Proteomes" id="UP001302349"/>
    </source>
</evidence>
<organism evidence="4 5">
    <name type="scientific">Imperialibacter roseus</name>
    <dbReference type="NCBI Taxonomy" id="1324217"/>
    <lineage>
        <taxon>Bacteria</taxon>
        <taxon>Pseudomonadati</taxon>
        <taxon>Bacteroidota</taxon>
        <taxon>Cytophagia</taxon>
        <taxon>Cytophagales</taxon>
        <taxon>Flammeovirgaceae</taxon>
        <taxon>Imperialibacter</taxon>
    </lineage>
</organism>
<dbReference type="Gene3D" id="3.40.50.300">
    <property type="entry name" value="P-loop containing nucleotide triphosphate hydrolases"/>
    <property type="match status" value="1"/>
</dbReference>
<proteinExistence type="predicted"/>
<reference evidence="4 5" key="1">
    <citation type="journal article" date="2023" name="Microbiol. Resour. Announc.">
        <title>Complete Genome Sequence of Imperialibacter roseus strain P4T.</title>
        <authorList>
            <person name="Tizabi D.R."/>
            <person name="Bachvaroff T."/>
            <person name="Hill R.T."/>
        </authorList>
    </citation>
    <scope>NUCLEOTIDE SEQUENCE [LARGE SCALE GENOMIC DNA]</scope>
    <source>
        <strain evidence="4 5">P4T</strain>
    </source>
</reference>
<evidence type="ECO:0000259" key="3">
    <source>
        <dbReference type="Pfam" id="PF06414"/>
    </source>
</evidence>
<dbReference type="EMBL" id="CP136051">
    <property type="protein sequence ID" value="WOK05262.1"/>
    <property type="molecule type" value="Genomic_DNA"/>
</dbReference>
<dbReference type="RefSeq" id="WP_317488023.1">
    <property type="nucleotide sequence ID" value="NZ_CP136051.1"/>
</dbReference>
<protein>
    <submittedName>
        <fullName evidence="4">Zeta toxin family protein</fullName>
    </submittedName>
</protein>
<name>A0ABZ0IL73_9BACT</name>
<dbReference type="Proteomes" id="UP001302349">
    <property type="component" value="Chromosome"/>
</dbReference>
<dbReference type="PANTHER" id="PTHR39206:SF1">
    <property type="entry name" value="SLL8004 PROTEIN"/>
    <property type="match status" value="1"/>
</dbReference>
<evidence type="ECO:0000313" key="4">
    <source>
        <dbReference type="EMBL" id="WOK05262.1"/>
    </source>
</evidence>
<gene>
    <name evidence="4" type="ORF">RT717_19465</name>
</gene>
<keyword evidence="5" id="KW-1185">Reference proteome</keyword>